<dbReference type="PRINTS" id="PR00862">
    <property type="entry name" value="PROLIGOPTASE"/>
</dbReference>
<organism evidence="6">
    <name type="scientific">Minutocellus polymorphus</name>
    <dbReference type="NCBI Taxonomy" id="265543"/>
    <lineage>
        <taxon>Eukaryota</taxon>
        <taxon>Sar</taxon>
        <taxon>Stramenopiles</taxon>
        <taxon>Ochrophyta</taxon>
        <taxon>Bacillariophyta</taxon>
        <taxon>Mediophyceae</taxon>
        <taxon>Cymatosirophycidae</taxon>
        <taxon>Cymatosirales</taxon>
        <taxon>Cymatosiraceae</taxon>
        <taxon>Minutocellus</taxon>
    </lineage>
</organism>
<dbReference type="InterPro" id="IPR002470">
    <property type="entry name" value="Peptidase_S9A"/>
</dbReference>
<dbReference type="InterPro" id="IPR001375">
    <property type="entry name" value="Peptidase_S9_cat"/>
</dbReference>
<dbReference type="AlphaFoldDB" id="A0A6U0KAT8"/>
<keyword evidence="3" id="KW-0378">Hydrolase</keyword>
<dbReference type="EMBL" id="HBEJ01012858">
    <property type="protein sequence ID" value="CAD8373595.1"/>
    <property type="molecule type" value="Transcribed_RNA"/>
</dbReference>
<evidence type="ECO:0000256" key="3">
    <source>
        <dbReference type="RuleBase" id="RU368024"/>
    </source>
</evidence>
<protein>
    <recommendedName>
        <fullName evidence="3">Prolyl endopeptidase</fullName>
        <ecNumber evidence="3">3.4.21.-</ecNumber>
    </recommendedName>
</protein>
<proteinExistence type="inferred from homology"/>
<evidence type="ECO:0000313" key="6">
    <source>
        <dbReference type="EMBL" id="CAD8373595.1"/>
    </source>
</evidence>
<accession>A0A6U0KAT8</accession>
<dbReference type="InterPro" id="IPR051543">
    <property type="entry name" value="Serine_Peptidase_S9A"/>
</dbReference>
<name>A0A6U0KAT8_9STRA</name>
<evidence type="ECO:0000259" key="4">
    <source>
        <dbReference type="Pfam" id="PF00326"/>
    </source>
</evidence>
<comment type="similarity">
    <text evidence="1 3">Belongs to the peptidase S9A family.</text>
</comment>
<sequence>MYDRAQYACDRTTVLSRDGKTEIPVSLVFRKNVMEEHAATGKTLPTHLCGYGSYSSSIEDDFDSTRLPLLDRGMVYAIAHVRGGGEMGRSWYEEPNGAKYLCKKNTFNDFIDVGRWLVNDKKLTTPAQLSC</sequence>
<evidence type="ECO:0000256" key="2">
    <source>
        <dbReference type="ARBA" id="ARBA00045448"/>
    </source>
</evidence>
<dbReference type="SUPFAM" id="SSF53474">
    <property type="entry name" value="alpha/beta-Hydrolases"/>
    <property type="match status" value="1"/>
</dbReference>
<evidence type="ECO:0000256" key="1">
    <source>
        <dbReference type="ARBA" id="ARBA00005228"/>
    </source>
</evidence>
<feature type="domain" description="Peptidase S9 prolyl oligopeptidase catalytic" evidence="4">
    <location>
        <begin position="62"/>
        <end position="129"/>
    </location>
</feature>
<dbReference type="Pfam" id="PF00326">
    <property type="entry name" value="Peptidase_S9"/>
    <property type="match status" value="1"/>
</dbReference>
<keyword evidence="3" id="KW-0645">Protease</keyword>
<comment type="function">
    <text evidence="2">Serine peptidase whose precise substrate specificity remains unclear. Does not cleave peptides after a arginine or lysine residue. Regulates trans-Golgi network morphology and sorting by regulating the membrane binding of the AP-1 complex. May play a role in the regulation of synaptic vesicle exocytosis.</text>
</comment>
<dbReference type="EMBL" id="HBEJ01012857">
    <property type="protein sequence ID" value="CAD8373594.1"/>
    <property type="molecule type" value="Transcribed_RNA"/>
</dbReference>
<dbReference type="PANTHER" id="PTHR11757">
    <property type="entry name" value="PROTEASE FAMILY S9A OLIGOPEPTIDASE"/>
    <property type="match status" value="1"/>
</dbReference>
<dbReference type="PANTHER" id="PTHR11757:SF19">
    <property type="entry name" value="PROLYL ENDOPEPTIDASE-LIKE"/>
    <property type="match status" value="1"/>
</dbReference>
<dbReference type="GO" id="GO:0004252">
    <property type="term" value="F:serine-type endopeptidase activity"/>
    <property type="evidence" value="ECO:0007669"/>
    <property type="project" value="UniProtKB-UniRule"/>
</dbReference>
<gene>
    <name evidence="5" type="ORF">MPOL1434_LOCUS7539</name>
    <name evidence="6" type="ORF">MPOL1434_LOCUS7540</name>
</gene>
<keyword evidence="3" id="KW-0720">Serine protease</keyword>
<evidence type="ECO:0000313" key="5">
    <source>
        <dbReference type="EMBL" id="CAD8373594.1"/>
    </source>
</evidence>
<dbReference type="InterPro" id="IPR029058">
    <property type="entry name" value="AB_hydrolase_fold"/>
</dbReference>
<dbReference type="EC" id="3.4.21.-" evidence="3"/>
<reference evidence="6" key="1">
    <citation type="submission" date="2021-01" db="EMBL/GenBank/DDBJ databases">
        <authorList>
            <person name="Corre E."/>
            <person name="Pelletier E."/>
            <person name="Niang G."/>
            <person name="Scheremetjew M."/>
            <person name="Finn R."/>
            <person name="Kale V."/>
            <person name="Holt S."/>
            <person name="Cochrane G."/>
            <person name="Meng A."/>
            <person name="Brown T."/>
            <person name="Cohen L."/>
        </authorList>
    </citation>
    <scope>NUCLEOTIDE SEQUENCE</scope>
    <source>
        <strain evidence="6">CCMP3303</strain>
    </source>
</reference>
<dbReference type="GO" id="GO:0006508">
    <property type="term" value="P:proteolysis"/>
    <property type="evidence" value="ECO:0007669"/>
    <property type="project" value="UniProtKB-KW"/>
</dbReference>
<dbReference type="Gene3D" id="3.40.50.1820">
    <property type="entry name" value="alpha/beta hydrolase"/>
    <property type="match status" value="1"/>
</dbReference>